<sequence length="154" mass="16543">MLGRARAHGYGGPHPPIRGDTLTLARDQPIQLQEPLENYGHLGPHEAAVNRVKKTKKKVGSLESELNKAKLALATTDQLKADLVATENAQDVSYAAATQTQNEVFNKGISRAGDNYDRQEGGKEASADEASEPVREAAAKEVEEAATQDLPLES</sequence>
<feature type="compositionally biased region" description="Basic and acidic residues" evidence="2">
    <location>
        <begin position="114"/>
        <end position="143"/>
    </location>
</feature>
<protein>
    <submittedName>
        <fullName evidence="3">Uncharacterized protein</fullName>
    </submittedName>
</protein>
<organism evidence="3 4">
    <name type="scientific">Actinidia rufa</name>
    <dbReference type="NCBI Taxonomy" id="165716"/>
    <lineage>
        <taxon>Eukaryota</taxon>
        <taxon>Viridiplantae</taxon>
        <taxon>Streptophyta</taxon>
        <taxon>Embryophyta</taxon>
        <taxon>Tracheophyta</taxon>
        <taxon>Spermatophyta</taxon>
        <taxon>Magnoliopsida</taxon>
        <taxon>eudicotyledons</taxon>
        <taxon>Gunneridae</taxon>
        <taxon>Pentapetalae</taxon>
        <taxon>asterids</taxon>
        <taxon>Ericales</taxon>
        <taxon>Actinidiaceae</taxon>
        <taxon>Actinidia</taxon>
    </lineage>
</organism>
<accession>A0A7J0DN33</accession>
<reference evidence="4" key="1">
    <citation type="submission" date="2019-07" db="EMBL/GenBank/DDBJ databases">
        <title>De Novo Assembly of kiwifruit Actinidia rufa.</title>
        <authorList>
            <person name="Sugita-Konishi S."/>
            <person name="Sato K."/>
            <person name="Mori E."/>
            <person name="Abe Y."/>
            <person name="Kisaki G."/>
            <person name="Hamano K."/>
            <person name="Suezawa K."/>
            <person name="Otani M."/>
            <person name="Fukuda T."/>
            <person name="Manabe T."/>
            <person name="Gomi K."/>
            <person name="Tabuchi M."/>
            <person name="Akimitsu K."/>
            <person name="Kataoka I."/>
        </authorList>
    </citation>
    <scope>NUCLEOTIDE SEQUENCE [LARGE SCALE GENOMIC DNA]</scope>
    <source>
        <strain evidence="4">cv. Fuchu</strain>
    </source>
</reference>
<evidence type="ECO:0000256" key="1">
    <source>
        <dbReference type="SAM" id="Coils"/>
    </source>
</evidence>
<evidence type="ECO:0000313" key="3">
    <source>
        <dbReference type="EMBL" id="GFS38412.1"/>
    </source>
</evidence>
<keyword evidence="4" id="KW-1185">Reference proteome</keyword>
<feature type="coiled-coil region" evidence="1">
    <location>
        <begin position="45"/>
        <end position="72"/>
    </location>
</feature>
<evidence type="ECO:0000256" key="2">
    <source>
        <dbReference type="SAM" id="MobiDB-lite"/>
    </source>
</evidence>
<keyword evidence="1" id="KW-0175">Coiled coil</keyword>
<comment type="caution">
    <text evidence="3">The sequence shown here is derived from an EMBL/GenBank/DDBJ whole genome shotgun (WGS) entry which is preliminary data.</text>
</comment>
<name>A0A7J0DN33_9ERIC</name>
<dbReference type="EMBL" id="BJWL01000312">
    <property type="protein sequence ID" value="GFS38412.1"/>
    <property type="molecule type" value="Genomic_DNA"/>
</dbReference>
<evidence type="ECO:0000313" key="4">
    <source>
        <dbReference type="Proteomes" id="UP000585474"/>
    </source>
</evidence>
<dbReference type="Proteomes" id="UP000585474">
    <property type="component" value="Unassembled WGS sequence"/>
</dbReference>
<feature type="region of interest" description="Disordered" evidence="2">
    <location>
        <begin position="108"/>
        <end position="154"/>
    </location>
</feature>
<proteinExistence type="predicted"/>
<dbReference type="AlphaFoldDB" id="A0A7J0DN33"/>
<gene>
    <name evidence="3" type="ORF">Acr_00g0057380</name>
</gene>